<evidence type="ECO:0000313" key="2">
    <source>
        <dbReference type="Proteomes" id="UP000252081"/>
    </source>
</evidence>
<accession>A0A366L3A8</accession>
<keyword evidence="2" id="KW-1185">Reference proteome</keyword>
<dbReference type="SUPFAM" id="SSF54427">
    <property type="entry name" value="NTF2-like"/>
    <property type="match status" value="1"/>
</dbReference>
<organism evidence="1 2">
    <name type="scientific">Pedobacter miscanthi</name>
    <dbReference type="NCBI Taxonomy" id="2259170"/>
    <lineage>
        <taxon>Bacteria</taxon>
        <taxon>Pseudomonadati</taxon>
        <taxon>Bacteroidota</taxon>
        <taxon>Sphingobacteriia</taxon>
        <taxon>Sphingobacteriales</taxon>
        <taxon>Sphingobacteriaceae</taxon>
        <taxon>Pedobacter</taxon>
    </lineage>
</organism>
<name>A0A366L3A8_9SPHI</name>
<protein>
    <submittedName>
        <fullName evidence="1">Nuclear transport factor 2 family protein</fullName>
    </submittedName>
</protein>
<sequence>MKNYKEQSNAIAAVLSSYFEGVYNGDTTLLRKIFHPKSLVVGDVNGLAYFKTLEEYLDGVANRKSPKELDQTFKMEILSIEIINSIAIAKVHLPIFDFNYYDLLALNQTEQGWIIVNKLLTNVKIY</sequence>
<dbReference type="InterPro" id="IPR032710">
    <property type="entry name" value="NTF2-like_dom_sf"/>
</dbReference>
<dbReference type="Pfam" id="PF12893">
    <property type="entry name" value="Lumazine_bd_2"/>
    <property type="match status" value="1"/>
</dbReference>
<dbReference type="InterPro" id="IPR039437">
    <property type="entry name" value="FrzH/put_lumazine-bd"/>
</dbReference>
<dbReference type="Proteomes" id="UP000252081">
    <property type="component" value="Unassembled WGS sequence"/>
</dbReference>
<proteinExistence type="predicted"/>
<dbReference type="OrthoDB" id="8445243at2"/>
<comment type="caution">
    <text evidence="1">The sequence shown here is derived from an EMBL/GenBank/DDBJ whole genome shotgun (WGS) entry which is preliminary data.</text>
</comment>
<reference evidence="1 2" key="1">
    <citation type="submission" date="2018-07" db="EMBL/GenBank/DDBJ databases">
        <title>A draft genome of a endophytic bacteria, a new species of Pedobacter.</title>
        <authorList>
            <person name="Zhang Z.D."/>
            <person name="Chen Z.J."/>
        </authorList>
    </citation>
    <scope>NUCLEOTIDE SEQUENCE [LARGE SCALE GENOMIC DNA]</scope>
    <source>
        <strain evidence="1 2">RS10</strain>
    </source>
</reference>
<gene>
    <name evidence="1" type="ORF">DRW42_10220</name>
</gene>
<evidence type="ECO:0000313" key="1">
    <source>
        <dbReference type="EMBL" id="RBQ07959.1"/>
    </source>
</evidence>
<dbReference type="AlphaFoldDB" id="A0A366L3A8"/>
<dbReference type="EMBL" id="QNQU01000007">
    <property type="protein sequence ID" value="RBQ07959.1"/>
    <property type="molecule type" value="Genomic_DNA"/>
</dbReference>
<dbReference type="RefSeq" id="WP_113948719.1">
    <property type="nucleotide sequence ID" value="NZ_QNQU01000007.1"/>
</dbReference>
<dbReference type="Gene3D" id="3.10.450.50">
    <property type="match status" value="1"/>
</dbReference>